<keyword evidence="1" id="KW-0812">Transmembrane</keyword>
<proteinExistence type="predicted"/>
<organism evidence="3">
    <name type="scientific">hydrothermal vent metagenome</name>
    <dbReference type="NCBI Taxonomy" id="652676"/>
    <lineage>
        <taxon>unclassified sequences</taxon>
        <taxon>metagenomes</taxon>
        <taxon>ecological metagenomes</taxon>
    </lineage>
</organism>
<evidence type="ECO:0000313" key="3">
    <source>
        <dbReference type="EMBL" id="VAW52628.1"/>
    </source>
</evidence>
<dbReference type="SMART" id="SM00450">
    <property type="entry name" value="RHOD"/>
    <property type="match status" value="1"/>
</dbReference>
<dbReference type="PROSITE" id="PS50206">
    <property type="entry name" value="RHODANESE_3"/>
    <property type="match status" value="1"/>
</dbReference>
<dbReference type="AlphaFoldDB" id="A0A3B0W9M1"/>
<reference evidence="3" key="1">
    <citation type="submission" date="2018-06" db="EMBL/GenBank/DDBJ databases">
        <authorList>
            <person name="Zhirakovskaya E."/>
        </authorList>
    </citation>
    <scope>NUCLEOTIDE SEQUENCE</scope>
</reference>
<evidence type="ECO:0000256" key="1">
    <source>
        <dbReference type="SAM" id="Phobius"/>
    </source>
</evidence>
<feature type="domain" description="Rhodanese" evidence="2">
    <location>
        <begin position="51"/>
        <end position="141"/>
    </location>
</feature>
<dbReference type="EMBL" id="UOFD01000050">
    <property type="protein sequence ID" value="VAW52628.1"/>
    <property type="molecule type" value="Genomic_DNA"/>
</dbReference>
<dbReference type="Gene3D" id="3.40.250.10">
    <property type="entry name" value="Rhodanese-like domain"/>
    <property type="match status" value="1"/>
</dbReference>
<keyword evidence="1" id="KW-0472">Membrane</keyword>
<dbReference type="PANTHER" id="PTHR43031:SF18">
    <property type="entry name" value="RHODANESE-RELATED SULFURTRANSFERASES"/>
    <property type="match status" value="1"/>
</dbReference>
<feature type="transmembrane region" description="Helical" evidence="1">
    <location>
        <begin position="12"/>
        <end position="30"/>
    </location>
</feature>
<evidence type="ECO:0000259" key="2">
    <source>
        <dbReference type="PROSITE" id="PS50206"/>
    </source>
</evidence>
<dbReference type="InterPro" id="IPR050229">
    <property type="entry name" value="GlpE_sulfurtransferase"/>
</dbReference>
<dbReference type="SUPFAM" id="SSF52821">
    <property type="entry name" value="Rhodanese/Cell cycle control phosphatase"/>
    <property type="match status" value="1"/>
</dbReference>
<name>A0A3B0W9M1_9ZZZZ</name>
<dbReference type="CDD" id="cd00158">
    <property type="entry name" value="RHOD"/>
    <property type="match status" value="1"/>
</dbReference>
<accession>A0A3B0W9M1</accession>
<dbReference type="Pfam" id="PF00581">
    <property type="entry name" value="Rhodanese"/>
    <property type="match status" value="1"/>
</dbReference>
<keyword evidence="1" id="KW-1133">Transmembrane helix</keyword>
<sequence>MEQLSEFVVNNLLLFAALAMVLVMLIKAELDHQANKGSFLSPSMATRLMNNNSDALVLDVRTEADFKGGHIKGAKNIPLNDFASKLESLADYKNQSILIYCNSGNTVIRAIKQLKKAGFAKVNNLEGGIAAWKEANMPLSKK</sequence>
<dbReference type="InterPro" id="IPR001763">
    <property type="entry name" value="Rhodanese-like_dom"/>
</dbReference>
<protein>
    <recommendedName>
        <fullName evidence="2">Rhodanese domain-containing protein</fullName>
    </recommendedName>
</protein>
<dbReference type="PANTHER" id="PTHR43031">
    <property type="entry name" value="FAD-DEPENDENT OXIDOREDUCTASE"/>
    <property type="match status" value="1"/>
</dbReference>
<dbReference type="InterPro" id="IPR036873">
    <property type="entry name" value="Rhodanese-like_dom_sf"/>
</dbReference>
<gene>
    <name evidence="3" type="ORF">MNBD_GAMMA06-1164</name>
</gene>